<dbReference type="KEGG" id="hmi:soil367_06460"/>
<dbReference type="OrthoDB" id="5290589at2"/>
<dbReference type="AlphaFoldDB" id="A0A4P7XF83"/>
<proteinExistence type="predicted"/>
<dbReference type="Gene3D" id="2.40.10.220">
    <property type="entry name" value="predicted glycosyltransferase like domains"/>
    <property type="match status" value="1"/>
</dbReference>
<accession>A0A4P7XF83</accession>
<dbReference type="RefSeq" id="WP_136548019.1">
    <property type="nucleotide sequence ID" value="NZ_CP031093.1"/>
</dbReference>
<evidence type="ECO:0000313" key="2">
    <source>
        <dbReference type="EMBL" id="QCF25588.1"/>
    </source>
</evidence>
<protein>
    <submittedName>
        <fullName evidence="2">PilZ domain-containing protein</fullName>
    </submittedName>
</protein>
<dbReference type="Proteomes" id="UP000298049">
    <property type="component" value="Chromosome"/>
</dbReference>
<dbReference type="SUPFAM" id="SSF141371">
    <property type="entry name" value="PilZ domain-like"/>
    <property type="match status" value="1"/>
</dbReference>
<sequence>MSEKSIMRDFAEKRDFIRMQVNAHIELKVLSTGKSITAVCKDLSGMGMQVVLERDLAVGTEVQTALPSNSPEFPTFKTTAKVVRTERLENGYLAGLEIIKIEQ</sequence>
<dbReference type="Pfam" id="PF07238">
    <property type="entry name" value="PilZ"/>
    <property type="match status" value="1"/>
</dbReference>
<dbReference type="InterPro" id="IPR009875">
    <property type="entry name" value="PilZ_domain"/>
</dbReference>
<name>A0A4P7XF83_9ALTE</name>
<feature type="domain" description="PilZ" evidence="1">
    <location>
        <begin position="12"/>
        <end position="102"/>
    </location>
</feature>
<reference evidence="2 3" key="1">
    <citation type="submission" date="2018-07" db="EMBL/GenBank/DDBJ databases">
        <title>Marsedoiliclastica nanhaica gen. nov. sp. nov., a novel marine hydrocarbonoclastic bacterium isolated from an in-situ enriched hydrocarbon-degrading consortium in deep-sea sediment.</title>
        <authorList>
            <person name="Dong C."/>
            <person name="Ma T."/>
            <person name="Liu R."/>
            <person name="Shao Z."/>
        </authorList>
    </citation>
    <scope>NUCLEOTIDE SEQUENCE [LARGE SCALE GENOMIC DNA]</scope>
    <source>
        <strain evidence="3">soil36-7</strain>
    </source>
</reference>
<evidence type="ECO:0000313" key="3">
    <source>
        <dbReference type="Proteomes" id="UP000298049"/>
    </source>
</evidence>
<evidence type="ECO:0000259" key="1">
    <source>
        <dbReference type="Pfam" id="PF07238"/>
    </source>
</evidence>
<keyword evidence="3" id="KW-1185">Reference proteome</keyword>
<organism evidence="2 3">
    <name type="scientific">Hydrocarboniclastica marina</name>
    <dbReference type="NCBI Taxonomy" id="2259620"/>
    <lineage>
        <taxon>Bacteria</taxon>
        <taxon>Pseudomonadati</taxon>
        <taxon>Pseudomonadota</taxon>
        <taxon>Gammaproteobacteria</taxon>
        <taxon>Alteromonadales</taxon>
        <taxon>Alteromonadaceae</taxon>
        <taxon>Hydrocarboniclastica</taxon>
    </lineage>
</organism>
<dbReference type="EMBL" id="CP031093">
    <property type="protein sequence ID" value="QCF25588.1"/>
    <property type="molecule type" value="Genomic_DNA"/>
</dbReference>
<dbReference type="GO" id="GO:0035438">
    <property type="term" value="F:cyclic-di-GMP binding"/>
    <property type="evidence" value="ECO:0007669"/>
    <property type="project" value="InterPro"/>
</dbReference>
<gene>
    <name evidence="2" type="ORF">soil367_06460</name>
</gene>